<accession>A0ABY2N5J6</accession>
<name>A0ABY2N5J6_9LEPT</name>
<keyword evidence="2" id="KW-1185">Reference proteome</keyword>
<organism evidence="1 2">
    <name type="scientific">Leptospira stimsonii</name>
    <dbReference type="NCBI Taxonomy" id="2202203"/>
    <lineage>
        <taxon>Bacteria</taxon>
        <taxon>Pseudomonadati</taxon>
        <taxon>Spirochaetota</taxon>
        <taxon>Spirochaetia</taxon>
        <taxon>Leptospirales</taxon>
        <taxon>Leptospiraceae</taxon>
        <taxon>Leptospira</taxon>
    </lineage>
</organism>
<evidence type="ECO:0000313" key="1">
    <source>
        <dbReference type="EMBL" id="TGM17255.1"/>
    </source>
</evidence>
<comment type="caution">
    <text evidence="1">The sequence shown here is derived from an EMBL/GenBank/DDBJ whole genome shotgun (WGS) entry which is preliminary data.</text>
</comment>
<evidence type="ECO:0000313" key="2">
    <source>
        <dbReference type="Proteomes" id="UP000297422"/>
    </source>
</evidence>
<dbReference type="EMBL" id="RQGT01000059">
    <property type="protein sequence ID" value="TGM17255.1"/>
    <property type="molecule type" value="Genomic_DNA"/>
</dbReference>
<protein>
    <submittedName>
        <fullName evidence="1">DUF4376 domain-containing protein</fullName>
    </submittedName>
</protein>
<reference evidence="2" key="1">
    <citation type="journal article" date="2019" name="PLoS Negl. Trop. Dis.">
        <title>Revisiting the worldwide diversity of Leptospira species in the environment.</title>
        <authorList>
            <person name="Vincent A.T."/>
            <person name="Schiettekatte O."/>
            <person name="Bourhy P."/>
            <person name="Veyrier F.J."/>
            <person name="Picardeau M."/>
        </authorList>
    </citation>
    <scope>NUCLEOTIDE SEQUENCE [LARGE SCALE GENOMIC DNA]</scope>
    <source>
        <strain evidence="2">201702407</strain>
    </source>
</reference>
<dbReference type="Proteomes" id="UP000297422">
    <property type="component" value="Unassembled WGS sequence"/>
</dbReference>
<sequence>MNYILDKLNSKVLWVNSEPQRMSGGEAWSEFNPEKHRVVFSPYYSVPIGEKFIADSEEGVVKAFTPSMVFNKLNGNSRVLLDWNDQIDPESETSEEPLIDSFGMKIPFQRFTDEVGWCIDLTAWKEFLLNQNSAIFNSKIKAYRGTVSCLDAQWDSGKKYLENISKTLSLLSKGKIEIIPPWRDADDQFHILDASGLSELADEIDLDLFNQGLVLYGKKWENENAIRDLSEYGQIDVLQMWESP</sequence>
<proteinExistence type="predicted"/>
<gene>
    <name evidence="1" type="ORF">EHQ90_07680</name>
</gene>